<keyword evidence="1" id="KW-1133">Transmembrane helix</keyword>
<dbReference type="Proteomes" id="UP000248132">
    <property type="component" value="Unassembled WGS sequence"/>
</dbReference>
<evidence type="ECO:0000256" key="1">
    <source>
        <dbReference type="SAM" id="Phobius"/>
    </source>
</evidence>
<keyword evidence="1" id="KW-0812">Transmembrane</keyword>
<keyword evidence="1" id="KW-0472">Membrane</keyword>
<accession>A0A318XN55</accession>
<dbReference type="EMBL" id="QKMR01000003">
    <property type="protein sequence ID" value="PYG89447.1"/>
    <property type="molecule type" value="Genomic_DNA"/>
</dbReference>
<feature type="transmembrane region" description="Helical" evidence="1">
    <location>
        <begin position="20"/>
        <end position="38"/>
    </location>
</feature>
<organism evidence="2 3">
    <name type="scientific">Ruminiclostridium sufflavum DSM 19573</name>
    <dbReference type="NCBI Taxonomy" id="1121337"/>
    <lineage>
        <taxon>Bacteria</taxon>
        <taxon>Bacillati</taxon>
        <taxon>Bacillota</taxon>
        <taxon>Clostridia</taxon>
        <taxon>Eubacteriales</taxon>
        <taxon>Oscillospiraceae</taxon>
        <taxon>Ruminiclostridium</taxon>
    </lineage>
</organism>
<dbReference type="OrthoDB" id="9793324at2"/>
<protein>
    <submittedName>
        <fullName evidence="2">Stage II sporulation protein R</fullName>
    </submittedName>
</protein>
<dbReference type="AlphaFoldDB" id="A0A318XN55"/>
<keyword evidence="3" id="KW-1185">Reference proteome</keyword>
<sequence length="238" mass="26306">MSKGVLFLKTDTSSKIWENIAKILIAALILSVLAAWVISSSYAENVNAGLSQNLVRLHVIANSDSKEDQALKLKVRDAIIEYMKGKLAASNDINETRTIINNNLKDIEKISNEVIIQNNRKYTAKAMMGNYDFPTKVYGDVALPAGNYEALRVVIGEGAGANWWCVLFPPLCFFDATHGAIPDSVKGSLKNSLSAEEYRLITSVDNDEDIPIKIRFKVVEFLQGSRIKFTGAISRMFG</sequence>
<reference evidence="2 3" key="1">
    <citation type="submission" date="2018-06" db="EMBL/GenBank/DDBJ databases">
        <title>Genomic Encyclopedia of Type Strains, Phase I: the one thousand microbial genomes (KMG-I) project.</title>
        <authorList>
            <person name="Kyrpides N."/>
        </authorList>
    </citation>
    <scope>NUCLEOTIDE SEQUENCE [LARGE SCALE GENOMIC DNA]</scope>
    <source>
        <strain evidence="2 3">DSM 19573</strain>
    </source>
</reference>
<proteinExistence type="predicted"/>
<name>A0A318XN55_9FIRM</name>
<evidence type="ECO:0000313" key="2">
    <source>
        <dbReference type="EMBL" id="PYG89447.1"/>
    </source>
</evidence>
<evidence type="ECO:0000313" key="3">
    <source>
        <dbReference type="Proteomes" id="UP000248132"/>
    </source>
</evidence>
<dbReference type="Pfam" id="PF09551">
    <property type="entry name" value="Spore_II_R"/>
    <property type="match status" value="1"/>
</dbReference>
<dbReference type="NCBIfam" id="TIGR02837">
    <property type="entry name" value="spore_II_R"/>
    <property type="match status" value="1"/>
</dbReference>
<dbReference type="InterPro" id="IPR014202">
    <property type="entry name" value="Spore_II_R"/>
</dbReference>
<comment type="caution">
    <text evidence="2">The sequence shown here is derived from an EMBL/GenBank/DDBJ whole genome shotgun (WGS) entry which is preliminary data.</text>
</comment>
<dbReference type="RefSeq" id="WP_110460743.1">
    <property type="nucleotide sequence ID" value="NZ_QKMR01000003.1"/>
</dbReference>
<gene>
    <name evidence="2" type="ORF">LY28_00666</name>
</gene>